<comment type="caution">
    <text evidence="1">The sequence shown here is derived from an EMBL/GenBank/DDBJ whole genome shotgun (WGS) entry which is preliminary data.</text>
</comment>
<evidence type="ECO:0000313" key="1">
    <source>
        <dbReference type="EMBL" id="NYT51944.1"/>
    </source>
</evidence>
<protein>
    <submittedName>
        <fullName evidence="1">Uncharacterized protein</fullName>
    </submittedName>
</protein>
<accession>A0A853G0R6</accession>
<name>A0A853G0R6_9BURK</name>
<sequence length="192" mass="20912">MKNATHSPVTTDDVAAGAGMRPRLVQWLYRKAELRGHSRHELARQLGITFGELMTFSSGAREMTGLKNPSVRTIAHYLELPPAAVWLLAGKLSATDFLMPDASLAPVEQLIEGVQRIAQDPVVGPLVPPEVFDVPDSVKALLCALYEDATTQELFPPRRLPMLLQGLQDAAIALDEEDAQAKANDIADGRLH</sequence>
<dbReference type="Proteomes" id="UP000559809">
    <property type="component" value="Unassembled WGS sequence"/>
</dbReference>
<gene>
    <name evidence="1" type="ORF">H0A72_21780</name>
</gene>
<evidence type="ECO:0000313" key="2">
    <source>
        <dbReference type="Proteomes" id="UP000559809"/>
    </source>
</evidence>
<dbReference type="RefSeq" id="WP_180158615.1">
    <property type="nucleotide sequence ID" value="NZ_JACCEM010000022.1"/>
</dbReference>
<proteinExistence type="predicted"/>
<keyword evidence="2" id="KW-1185">Reference proteome</keyword>
<reference evidence="1 2" key="1">
    <citation type="submission" date="2020-07" db="EMBL/GenBank/DDBJ databases">
        <title>Taxonomic revisions and descriptions of new bacterial species based on genomic comparisons in the high-G+C-content subgroup of the family Alcaligenaceae.</title>
        <authorList>
            <person name="Szabo A."/>
            <person name="Felfoldi T."/>
        </authorList>
    </citation>
    <scope>NUCLEOTIDE SEQUENCE [LARGE SCALE GENOMIC DNA]</scope>
    <source>
        <strain evidence="1 2">LMG 24012</strain>
    </source>
</reference>
<dbReference type="EMBL" id="JACCEM010000022">
    <property type="protein sequence ID" value="NYT51944.1"/>
    <property type="molecule type" value="Genomic_DNA"/>
</dbReference>
<dbReference type="AlphaFoldDB" id="A0A853G0R6"/>
<organism evidence="1 2">
    <name type="scientific">Parapusillimonas granuli</name>
    <dbReference type="NCBI Taxonomy" id="380911"/>
    <lineage>
        <taxon>Bacteria</taxon>
        <taxon>Pseudomonadati</taxon>
        <taxon>Pseudomonadota</taxon>
        <taxon>Betaproteobacteria</taxon>
        <taxon>Burkholderiales</taxon>
        <taxon>Alcaligenaceae</taxon>
        <taxon>Parapusillimonas</taxon>
    </lineage>
</organism>